<dbReference type="Proteomes" id="UP001143364">
    <property type="component" value="Unassembled WGS sequence"/>
</dbReference>
<gene>
    <name evidence="1" type="ORF">GCM10008171_27080</name>
</gene>
<dbReference type="GO" id="GO:0016620">
    <property type="term" value="F:oxidoreductase activity, acting on the aldehyde or oxo group of donors, NAD or NADP as acceptor"/>
    <property type="evidence" value="ECO:0007669"/>
    <property type="project" value="InterPro"/>
</dbReference>
<sequence length="211" mass="23038">MAVESLRDSLRRELQRRGAHFCTAEEGRRLRAAVWPGGVLARSVVGRSATEIAEQAGVDVKPGTRLLVCSVLAASEQDPLCREKLSPILGMAHVRDFEDAVKMVCRLTGQFGRGHSCGIHTNRPEQICHLARAVKTSRLMVNQSTGAGNSGSFSNGMPFTTTLSCGTWGGSLVGENVNWRNFLNYTWVSRPIDRPKTDWSQLVAPYVGARA</sequence>
<name>A0A9W6N3V7_9HYPH</name>
<evidence type="ECO:0008006" key="3">
    <source>
        <dbReference type="Google" id="ProtNLM"/>
    </source>
</evidence>
<evidence type="ECO:0000313" key="2">
    <source>
        <dbReference type="Proteomes" id="UP001143364"/>
    </source>
</evidence>
<dbReference type="EMBL" id="BSFK01000016">
    <property type="protein sequence ID" value="GLK77454.1"/>
    <property type="molecule type" value="Genomic_DNA"/>
</dbReference>
<accession>A0A9W6N3V7</accession>
<dbReference type="AlphaFoldDB" id="A0A9W6N3V7"/>
<dbReference type="Gene3D" id="3.40.309.10">
    <property type="entry name" value="Aldehyde Dehydrogenase, Chain A, domain 2"/>
    <property type="match status" value="1"/>
</dbReference>
<organism evidence="1 2">
    <name type="scientific">Methylopila jiangsuensis</name>
    <dbReference type="NCBI Taxonomy" id="586230"/>
    <lineage>
        <taxon>Bacteria</taxon>
        <taxon>Pseudomonadati</taxon>
        <taxon>Pseudomonadota</taxon>
        <taxon>Alphaproteobacteria</taxon>
        <taxon>Hyphomicrobiales</taxon>
        <taxon>Methylopilaceae</taxon>
        <taxon>Methylopila</taxon>
    </lineage>
</organism>
<keyword evidence="2" id="KW-1185">Reference proteome</keyword>
<dbReference type="SUPFAM" id="SSF53720">
    <property type="entry name" value="ALDH-like"/>
    <property type="match status" value="1"/>
</dbReference>
<protein>
    <recommendedName>
        <fullName evidence="3">Aldehyde dehydrogenase family protein</fullName>
    </recommendedName>
</protein>
<reference evidence="1" key="2">
    <citation type="submission" date="2023-01" db="EMBL/GenBank/DDBJ databases">
        <authorList>
            <person name="Sun Q."/>
            <person name="Evtushenko L."/>
        </authorList>
    </citation>
    <scope>NUCLEOTIDE SEQUENCE</scope>
    <source>
        <strain evidence="1">VKM B-2555</strain>
    </source>
</reference>
<dbReference type="InterPro" id="IPR016161">
    <property type="entry name" value="Ald_DH/histidinol_DH"/>
</dbReference>
<reference evidence="1" key="1">
    <citation type="journal article" date="2014" name="Int. J. Syst. Evol. Microbiol.">
        <title>Complete genome sequence of Corynebacterium casei LMG S-19264T (=DSM 44701T), isolated from a smear-ripened cheese.</title>
        <authorList>
            <consortium name="US DOE Joint Genome Institute (JGI-PGF)"/>
            <person name="Walter F."/>
            <person name="Albersmeier A."/>
            <person name="Kalinowski J."/>
            <person name="Ruckert C."/>
        </authorList>
    </citation>
    <scope>NUCLEOTIDE SEQUENCE</scope>
    <source>
        <strain evidence="1">VKM B-2555</strain>
    </source>
</reference>
<proteinExistence type="predicted"/>
<evidence type="ECO:0000313" key="1">
    <source>
        <dbReference type="EMBL" id="GLK77454.1"/>
    </source>
</evidence>
<dbReference type="InterPro" id="IPR016163">
    <property type="entry name" value="Ald_DH_C"/>
</dbReference>
<comment type="caution">
    <text evidence="1">The sequence shown here is derived from an EMBL/GenBank/DDBJ whole genome shotgun (WGS) entry which is preliminary data.</text>
</comment>